<keyword evidence="2" id="KW-1185">Reference proteome</keyword>
<protein>
    <submittedName>
        <fullName evidence="1">Uncharacterized protein</fullName>
    </submittedName>
</protein>
<accession>A0ABR3IPD2</accession>
<dbReference type="Proteomes" id="UP001556367">
    <property type="component" value="Unassembled WGS sequence"/>
</dbReference>
<organism evidence="1 2">
    <name type="scientific">Hohenbuehelia grisea</name>
    <dbReference type="NCBI Taxonomy" id="104357"/>
    <lineage>
        <taxon>Eukaryota</taxon>
        <taxon>Fungi</taxon>
        <taxon>Dikarya</taxon>
        <taxon>Basidiomycota</taxon>
        <taxon>Agaricomycotina</taxon>
        <taxon>Agaricomycetes</taxon>
        <taxon>Agaricomycetidae</taxon>
        <taxon>Agaricales</taxon>
        <taxon>Pleurotineae</taxon>
        <taxon>Pleurotaceae</taxon>
        <taxon>Hohenbuehelia</taxon>
    </lineage>
</organism>
<comment type="caution">
    <text evidence="1">The sequence shown here is derived from an EMBL/GenBank/DDBJ whole genome shotgun (WGS) entry which is preliminary data.</text>
</comment>
<reference evidence="2" key="1">
    <citation type="submission" date="2024-06" db="EMBL/GenBank/DDBJ databases">
        <title>Multi-omics analyses provide insights into the biosynthesis of the anticancer antibiotic pleurotin in Hohenbuehelia grisea.</title>
        <authorList>
            <person name="Weaver J.A."/>
            <person name="Alberti F."/>
        </authorList>
    </citation>
    <scope>NUCLEOTIDE SEQUENCE [LARGE SCALE GENOMIC DNA]</scope>
    <source>
        <strain evidence="2">T-177</strain>
    </source>
</reference>
<evidence type="ECO:0000313" key="2">
    <source>
        <dbReference type="Proteomes" id="UP001556367"/>
    </source>
</evidence>
<name>A0ABR3IPD2_9AGAR</name>
<dbReference type="EMBL" id="JASNQZ010000019">
    <property type="protein sequence ID" value="KAL0945155.1"/>
    <property type="molecule type" value="Genomic_DNA"/>
</dbReference>
<proteinExistence type="predicted"/>
<sequence length="185" mass="21094">MSQPRPHTTIAHPYARLFAKKDDKHRKIWSHALEKSIFTPHEVSTLGAPQRRKIYIASLEAHIDQLHNQLLQLAFWPVAFHELKPYKGLNSKAVKSMVAGLQLDTAQKKLKILELERFNDNIRTALMNPRTPVQPQIRRRPSVAFNARPHQPTHHGHCQYPVAGIIPMSLAASSPTYPLSDGLEW</sequence>
<evidence type="ECO:0000313" key="1">
    <source>
        <dbReference type="EMBL" id="KAL0945155.1"/>
    </source>
</evidence>
<gene>
    <name evidence="1" type="ORF">HGRIS_004307</name>
</gene>